<dbReference type="Proteomes" id="UP000800093">
    <property type="component" value="Unassembled WGS sequence"/>
</dbReference>
<feature type="transmembrane region" description="Helical" evidence="1">
    <location>
        <begin position="6"/>
        <end position="29"/>
    </location>
</feature>
<sequence>MGIVIFLPATVFLALVALFIVSFLVYRHLRRKIEQLSMRVDAFEERAVLQLAPYIDTVAAPRDNLPDDDLSEALSAALSEIHAALAALPPDISERLAALEMTLTDLLSTVGAKK</sequence>
<organism evidence="2 3">
    <name type="scientific">Lojkania enalia</name>
    <dbReference type="NCBI Taxonomy" id="147567"/>
    <lineage>
        <taxon>Eukaryota</taxon>
        <taxon>Fungi</taxon>
        <taxon>Dikarya</taxon>
        <taxon>Ascomycota</taxon>
        <taxon>Pezizomycotina</taxon>
        <taxon>Dothideomycetes</taxon>
        <taxon>Pleosporomycetidae</taxon>
        <taxon>Pleosporales</taxon>
        <taxon>Pleosporales incertae sedis</taxon>
        <taxon>Lojkania</taxon>
    </lineage>
</organism>
<protein>
    <submittedName>
        <fullName evidence="2">Uncharacterized protein</fullName>
    </submittedName>
</protein>
<keyword evidence="1" id="KW-0812">Transmembrane</keyword>
<evidence type="ECO:0000313" key="3">
    <source>
        <dbReference type="Proteomes" id="UP000800093"/>
    </source>
</evidence>
<evidence type="ECO:0000256" key="1">
    <source>
        <dbReference type="SAM" id="Phobius"/>
    </source>
</evidence>
<comment type="caution">
    <text evidence="2">The sequence shown here is derived from an EMBL/GenBank/DDBJ whole genome shotgun (WGS) entry which is preliminary data.</text>
</comment>
<keyword evidence="3" id="KW-1185">Reference proteome</keyword>
<dbReference type="AlphaFoldDB" id="A0A9P4KGK6"/>
<gene>
    <name evidence="2" type="ORF">CC78DRAFT_607973</name>
</gene>
<accession>A0A9P4KGK6</accession>
<reference evidence="3" key="1">
    <citation type="journal article" date="2020" name="Stud. Mycol.">
        <title>101 Dothideomycetes genomes: A test case for predicting lifestyles and emergence of pathogens.</title>
        <authorList>
            <person name="Haridas S."/>
            <person name="Albert R."/>
            <person name="Binder M."/>
            <person name="Bloem J."/>
            <person name="LaButti K."/>
            <person name="Salamov A."/>
            <person name="Andreopoulos B."/>
            <person name="Baker S."/>
            <person name="Barry K."/>
            <person name="Bills G."/>
            <person name="Bluhm B."/>
            <person name="Cannon C."/>
            <person name="Castanera R."/>
            <person name="Culley D."/>
            <person name="Daum C."/>
            <person name="Ezra D."/>
            <person name="Gonzalez J."/>
            <person name="Henrissat B."/>
            <person name="Kuo A."/>
            <person name="Liang C."/>
            <person name="Lipzen A."/>
            <person name="Lutzoni F."/>
            <person name="Magnuson J."/>
            <person name="Mondo S."/>
            <person name="Nolan M."/>
            <person name="Ohm R."/>
            <person name="Pangilinan J."/>
            <person name="Park H.-J."/>
            <person name="Ramirez L."/>
            <person name="Alfaro M."/>
            <person name="Sun H."/>
            <person name="Tritt A."/>
            <person name="Yoshinaga Y."/>
            <person name="Zwiers L.-H."/>
            <person name="Turgeon B."/>
            <person name="Goodwin S."/>
            <person name="Spatafora J."/>
            <person name="Crous P."/>
            <person name="Grigoriev I."/>
        </authorList>
    </citation>
    <scope>NUCLEOTIDE SEQUENCE [LARGE SCALE GENOMIC DNA]</scope>
    <source>
        <strain evidence="3">CBS 304.66</strain>
    </source>
</reference>
<dbReference type="EMBL" id="ML986585">
    <property type="protein sequence ID" value="KAF2268749.1"/>
    <property type="molecule type" value="Genomic_DNA"/>
</dbReference>
<keyword evidence="1" id="KW-1133">Transmembrane helix</keyword>
<proteinExistence type="predicted"/>
<keyword evidence="1" id="KW-0472">Membrane</keyword>
<name>A0A9P4KGK6_9PLEO</name>
<evidence type="ECO:0000313" key="2">
    <source>
        <dbReference type="EMBL" id="KAF2268749.1"/>
    </source>
</evidence>